<dbReference type="PANTHER" id="PTHR43072">
    <property type="entry name" value="N-ACETYLTRANSFERASE"/>
    <property type="match status" value="1"/>
</dbReference>
<evidence type="ECO:0000313" key="2">
    <source>
        <dbReference type="EMBL" id="RRD29967.1"/>
    </source>
</evidence>
<dbReference type="Gene3D" id="3.40.630.30">
    <property type="match status" value="1"/>
</dbReference>
<protein>
    <submittedName>
        <fullName evidence="2">GNAT family N-acetyltransferase</fullName>
    </submittedName>
</protein>
<feature type="domain" description="N-acetyltransferase" evidence="1">
    <location>
        <begin position="189"/>
        <end position="320"/>
    </location>
</feature>
<dbReference type="Pfam" id="PF00583">
    <property type="entry name" value="Acetyltransf_1"/>
    <property type="match status" value="1"/>
</dbReference>
<dbReference type="RefSeq" id="WP_124933326.1">
    <property type="nucleotide sequence ID" value="NZ_JAGFOU010000003.1"/>
</dbReference>
<proteinExistence type="predicted"/>
<dbReference type="GO" id="GO:0016747">
    <property type="term" value="F:acyltransferase activity, transferring groups other than amino-acyl groups"/>
    <property type="evidence" value="ECO:0007669"/>
    <property type="project" value="InterPro"/>
</dbReference>
<dbReference type="Proteomes" id="UP000271272">
    <property type="component" value="Unassembled WGS sequence"/>
</dbReference>
<name>A0A3P1V8H6_9ACTO</name>
<dbReference type="InterPro" id="IPR025289">
    <property type="entry name" value="DUF4081"/>
</dbReference>
<dbReference type="EMBL" id="RQZC01000004">
    <property type="protein sequence ID" value="RRD29967.1"/>
    <property type="molecule type" value="Genomic_DNA"/>
</dbReference>
<dbReference type="SUPFAM" id="SSF55729">
    <property type="entry name" value="Acyl-CoA N-acyltransferases (Nat)"/>
    <property type="match status" value="1"/>
</dbReference>
<sequence>MTLLRRRRAQVIPVGPERLPGLLGLCSADPVGAVPLAHQMLRWGRWGRGDLVAVGDLARPRAAAWTTSGVMPFGLAARNHLPGMSRAEVMALAEHCRPRLTRRGSIMGPVQDVAPLWRRLEGMGAAAREERWNQPLLCADHGPGGQGLLAEQLRRRPRLEWVGRGLRPAAAGEDEQVLAASIAMFTGELGYDPTETGPSYARHVDWLISSRRSYVVMDDGAAHPARGPGAQVAFKADVGALWQAPSGAVAQITGVWTRPDLRGRGVGAVALAAAVDAVRRDHLGGRGIVSLYVNDFNDAALALYRSVGFHQVGTFATILL</sequence>
<evidence type="ECO:0000259" key="1">
    <source>
        <dbReference type="PROSITE" id="PS51186"/>
    </source>
</evidence>
<dbReference type="AlphaFoldDB" id="A0A3P1V8H6"/>
<organism evidence="2 3">
    <name type="scientific">Actinomyces bowdenii</name>
    <dbReference type="NCBI Taxonomy" id="131109"/>
    <lineage>
        <taxon>Bacteria</taxon>
        <taxon>Bacillati</taxon>
        <taxon>Actinomycetota</taxon>
        <taxon>Actinomycetes</taxon>
        <taxon>Actinomycetales</taxon>
        <taxon>Actinomycetaceae</taxon>
        <taxon>Actinomyces</taxon>
    </lineage>
</organism>
<dbReference type="PANTHER" id="PTHR43072:SF54">
    <property type="entry name" value="GCN5-RELATED N-ACETYLTRANSFERASE"/>
    <property type="match status" value="1"/>
</dbReference>
<accession>A0A3P1V8H6</accession>
<dbReference type="Pfam" id="PF13312">
    <property type="entry name" value="DUF4081"/>
    <property type="match status" value="1"/>
</dbReference>
<keyword evidence="2" id="KW-0808">Transferase</keyword>
<dbReference type="InterPro" id="IPR000182">
    <property type="entry name" value="GNAT_dom"/>
</dbReference>
<keyword evidence="3" id="KW-1185">Reference proteome</keyword>
<dbReference type="PROSITE" id="PS51186">
    <property type="entry name" value="GNAT"/>
    <property type="match status" value="1"/>
</dbReference>
<dbReference type="OrthoDB" id="5241264at2"/>
<dbReference type="InterPro" id="IPR016181">
    <property type="entry name" value="Acyl_CoA_acyltransferase"/>
</dbReference>
<reference evidence="2 3" key="1">
    <citation type="submission" date="2018-11" db="EMBL/GenBank/DDBJ databases">
        <title>Genomes From Bacteria Associated with the Canine Oral Cavity: a Test Case for Automated Genome-Based Taxonomic Assignment.</title>
        <authorList>
            <person name="Coil D.A."/>
            <person name="Jospin G."/>
            <person name="Darling A.E."/>
            <person name="Wallis C."/>
            <person name="Davis I.J."/>
            <person name="Harris S."/>
            <person name="Eisen J.A."/>
            <person name="Holcombe L.J."/>
            <person name="O'Flynn C."/>
        </authorList>
    </citation>
    <scope>NUCLEOTIDE SEQUENCE [LARGE SCALE GENOMIC DNA]</scope>
    <source>
        <strain evidence="2 3">OH5050</strain>
    </source>
</reference>
<gene>
    <name evidence="2" type="ORF">EII10_04575</name>
</gene>
<evidence type="ECO:0000313" key="3">
    <source>
        <dbReference type="Proteomes" id="UP000271272"/>
    </source>
</evidence>
<comment type="caution">
    <text evidence="2">The sequence shown here is derived from an EMBL/GenBank/DDBJ whole genome shotgun (WGS) entry which is preliminary data.</text>
</comment>